<accession>A0ABR7TUG5</accession>
<gene>
    <name evidence="3" type="ORF">ICL07_27335</name>
</gene>
<dbReference type="Proteomes" id="UP000659124">
    <property type="component" value="Unassembled WGS sequence"/>
</dbReference>
<protein>
    <submittedName>
        <fullName evidence="3">DUF262 domain-containing protein</fullName>
    </submittedName>
</protein>
<name>A0ABR7TUG5_9BACT</name>
<feature type="domain" description="GmrSD restriction endonucleases N-terminal" evidence="1">
    <location>
        <begin position="8"/>
        <end position="241"/>
    </location>
</feature>
<feature type="domain" description="GmrSD restriction endonucleases C-terminal" evidence="2">
    <location>
        <begin position="479"/>
        <end position="621"/>
    </location>
</feature>
<comment type="caution">
    <text evidence="3">The sequence shown here is derived from an EMBL/GenBank/DDBJ whole genome shotgun (WGS) entry which is preliminary data.</text>
</comment>
<dbReference type="PANTHER" id="PTHR35149">
    <property type="entry name" value="SLL5132 PROTEIN"/>
    <property type="match status" value="1"/>
</dbReference>
<dbReference type="Pfam" id="PF03235">
    <property type="entry name" value="GmrSD_N"/>
    <property type="match status" value="1"/>
</dbReference>
<evidence type="ECO:0000313" key="4">
    <source>
        <dbReference type="Proteomes" id="UP000659124"/>
    </source>
</evidence>
<proteinExistence type="predicted"/>
<dbReference type="EMBL" id="JACVFC010000005">
    <property type="protein sequence ID" value="MBC9934130.1"/>
    <property type="molecule type" value="Genomic_DNA"/>
</dbReference>
<dbReference type="InterPro" id="IPR011089">
    <property type="entry name" value="GmrSD_C"/>
</dbReference>
<dbReference type="RefSeq" id="WP_188091249.1">
    <property type="nucleotide sequence ID" value="NZ_JACVFC010000005.1"/>
</dbReference>
<organism evidence="3 4">
    <name type="scientific">Chitinophaga qingshengii</name>
    <dbReference type="NCBI Taxonomy" id="1569794"/>
    <lineage>
        <taxon>Bacteria</taxon>
        <taxon>Pseudomonadati</taxon>
        <taxon>Bacteroidota</taxon>
        <taxon>Chitinophagia</taxon>
        <taxon>Chitinophagales</taxon>
        <taxon>Chitinophagaceae</taxon>
        <taxon>Chitinophaga</taxon>
    </lineage>
</organism>
<dbReference type="Pfam" id="PF07510">
    <property type="entry name" value="GmrSD_C"/>
    <property type="match status" value="1"/>
</dbReference>
<dbReference type="InterPro" id="IPR004919">
    <property type="entry name" value="GmrSD_N"/>
</dbReference>
<sequence length="651" mass="77816">MENQLQSISKIFTEKLYRIPDYQRGYAWGEKQLKDYWNDIIQLEPGKNHYVGVLTLEVVPKETIANWEEDEWIIKAKSFEPFYVVDGQQRLTTTIILIQAITESIGEQDILNYTSINEIRKRYIFDSRDNGNSRSYIFGYEKDNPSYEFLKTEIFKEYSSSNYRKEITIYTNNLQYAKNYFREKLSKLTLTEKETIFRKVTQNLLFNIYSISSDIDVFIAFETMNNRGKPLSDLELLKNRLIYLSTKFEIEEDEKRELRKTINDAWKGIYHYLGKNPDKPLSDDIFLDLHTILYFGDEEYLRHHRIRYMHGMTKRSTIENYLLDEVFTLRNINGKKKRSAPIMTVRETRKYVETLQECVIIWYNINNPSQFLDAAEEERLLINKLVRLKYNSALVLISALYLKKQKKDAKIKFLSLLERFIFIDRLLVQPHYRNYINFGSLAFDVFHGKKQLIEIIKYLEDCIQTIISHPDFVDRIIDIMKKNGFYEWDGIRYFLYEYESSLKEQSKTRRNKINWDDFDSEAEEFVTVEHIYPQTAKLPCWVESFSNFNSKERKSLRNSLGNLLPLSKAKNSSLQNRCFKDKIQKGKGQIGYRYGSYSENEISHYSNWTSQEIFDRGMRLLTFMEERWRIDLQSDEKRAEILGLKFIYMGF</sequence>
<keyword evidence="4" id="KW-1185">Reference proteome</keyword>
<dbReference type="PANTHER" id="PTHR35149:SF1">
    <property type="entry name" value="DUF5655 DOMAIN-CONTAINING PROTEIN"/>
    <property type="match status" value="1"/>
</dbReference>
<evidence type="ECO:0000259" key="1">
    <source>
        <dbReference type="Pfam" id="PF03235"/>
    </source>
</evidence>
<evidence type="ECO:0000313" key="3">
    <source>
        <dbReference type="EMBL" id="MBC9934130.1"/>
    </source>
</evidence>
<evidence type="ECO:0000259" key="2">
    <source>
        <dbReference type="Pfam" id="PF07510"/>
    </source>
</evidence>
<reference evidence="3 4" key="1">
    <citation type="submission" date="2020-09" db="EMBL/GenBank/DDBJ databases">
        <title>Genome sequences of type strains of Chitinophaga qingshengii and Chitinophaga varians.</title>
        <authorList>
            <person name="Kittiwongwattana C."/>
        </authorList>
    </citation>
    <scope>NUCLEOTIDE SEQUENCE [LARGE SCALE GENOMIC DNA]</scope>
    <source>
        <strain evidence="3 4">JCM 30026</strain>
    </source>
</reference>